<keyword evidence="4" id="KW-0812">Transmembrane</keyword>
<feature type="signal peptide" evidence="5">
    <location>
        <begin position="1"/>
        <end position="24"/>
    </location>
</feature>
<dbReference type="Gene3D" id="3.80.10.10">
    <property type="entry name" value="Ribonuclease Inhibitor"/>
    <property type="match status" value="4"/>
</dbReference>
<feature type="region of interest" description="Disordered" evidence="3">
    <location>
        <begin position="619"/>
        <end position="645"/>
    </location>
</feature>
<dbReference type="Proteomes" id="UP000007819">
    <property type="component" value="Chromosome A2"/>
</dbReference>
<reference evidence="7" key="1">
    <citation type="submission" date="2010-06" db="EMBL/GenBank/DDBJ databases">
        <authorList>
            <person name="Jiang H."/>
            <person name="Abraham K."/>
            <person name="Ali S."/>
            <person name="Alsbrooks S.L."/>
            <person name="Anim B.N."/>
            <person name="Anosike U.S."/>
            <person name="Attaway T."/>
            <person name="Bandaranaike D.P."/>
            <person name="Battles P.K."/>
            <person name="Bell S.N."/>
            <person name="Bell A.V."/>
            <person name="Beltran B."/>
            <person name="Bickham C."/>
            <person name="Bustamante Y."/>
            <person name="Caleb T."/>
            <person name="Canada A."/>
            <person name="Cardenas V."/>
            <person name="Carter K."/>
            <person name="Chacko J."/>
            <person name="Chandrabose M.N."/>
            <person name="Chavez D."/>
            <person name="Chavez A."/>
            <person name="Chen L."/>
            <person name="Chu H.-S."/>
            <person name="Claassen K.J."/>
            <person name="Cockrell R."/>
            <person name="Collins M."/>
            <person name="Cooper J.A."/>
            <person name="Cree A."/>
            <person name="Curry S.M."/>
            <person name="Da Y."/>
            <person name="Dao M.D."/>
            <person name="Das B."/>
            <person name="Davila M.-L."/>
            <person name="Davy-Carroll L."/>
            <person name="Denson S."/>
            <person name="Dinh H."/>
            <person name="Ebong V.E."/>
            <person name="Edwards J.R."/>
            <person name="Egan A."/>
            <person name="El-Daye J."/>
            <person name="Escobedo L."/>
            <person name="Fernandez S."/>
            <person name="Fernando P.R."/>
            <person name="Flagg N."/>
            <person name="Forbes L.D."/>
            <person name="Fowler R.G."/>
            <person name="Fu Q."/>
            <person name="Gabisi R.A."/>
            <person name="Ganer J."/>
            <person name="Garbino Pronczuk A."/>
            <person name="Garcia R.M."/>
            <person name="Garner T."/>
            <person name="Garrett T.E."/>
            <person name="Gonzalez D.A."/>
            <person name="Hamid H."/>
            <person name="Hawkins E.S."/>
            <person name="Hirani K."/>
            <person name="Hogues M.E."/>
            <person name="Hollins B."/>
            <person name="Hsiao C.-H."/>
            <person name="Jabil R."/>
            <person name="James M.L."/>
            <person name="Jhangiani S.N."/>
            <person name="Johnson B."/>
            <person name="Johnson Q."/>
            <person name="Joshi V."/>
            <person name="Kalu J.B."/>
            <person name="Kam C."/>
            <person name="Kashfia A."/>
            <person name="Keebler J."/>
            <person name="Kisamo H."/>
            <person name="Kovar C.L."/>
            <person name="Lago L.A."/>
            <person name="Lai C.-Y."/>
            <person name="Laidlaw J."/>
            <person name="Lara F."/>
            <person name="Le T.-K."/>
            <person name="Lee S.L."/>
            <person name="Legall F.H."/>
            <person name="Lemon S.J."/>
            <person name="Lewis L.R."/>
            <person name="Li B."/>
            <person name="Liu Y."/>
            <person name="Liu Y.-S."/>
            <person name="Lopez J."/>
            <person name="Lozado R.J."/>
            <person name="Lu J."/>
            <person name="Madu R.C."/>
            <person name="Maheshwari M."/>
            <person name="Maheshwari R."/>
            <person name="Malloy K."/>
            <person name="Martinez E."/>
            <person name="Mathew T."/>
            <person name="Mercado I.C."/>
            <person name="Mercado C."/>
            <person name="Meyer B."/>
            <person name="Montgomery K."/>
            <person name="Morgan M.B."/>
            <person name="Munidasa M."/>
            <person name="Nazareth L.V."/>
            <person name="Nelson J."/>
            <person name="Ng B.M."/>
            <person name="Nguyen N.B."/>
            <person name="Nguyen P.Q."/>
            <person name="Nguyen T."/>
            <person name="Obregon M."/>
            <person name="Okwuonu G.O."/>
            <person name="Onwere C.G."/>
            <person name="Orozco G."/>
            <person name="Parra A."/>
            <person name="Patel S."/>
            <person name="Patil S."/>
            <person name="Perez A."/>
            <person name="Perez Y."/>
            <person name="Pham C."/>
            <person name="Primus E.L."/>
            <person name="Pu L.-L."/>
            <person name="Puazo M."/>
            <person name="Qin X."/>
            <person name="Quiroz J.B."/>
            <person name="Reese J."/>
            <person name="Richards S."/>
            <person name="Rives C.M."/>
            <person name="Robberts R."/>
            <person name="Ruiz S.J."/>
            <person name="Ruiz M.J."/>
            <person name="Santibanez J."/>
            <person name="Schneider B.W."/>
            <person name="Sisson I."/>
            <person name="Smith M."/>
            <person name="Sodergren E."/>
            <person name="Song X.-Z."/>
            <person name="Song B.B."/>
            <person name="Summersgill H."/>
            <person name="Thelus R."/>
            <person name="Thornton R.D."/>
            <person name="Trejos Z.Y."/>
            <person name="Usmani K."/>
            <person name="Vattathil S."/>
            <person name="Villasana D."/>
            <person name="Walker D.L."/>
            <person name="Wang S."/>
            <person name="Wang K."/>
            <person name="White C.S."/>
            <person name="Williams A.C."/>
            <person name="Williamson J."/>
            <person name="Wilson K."/>
            <person name="Woghiren I.O."/>
            <person name="Woodworth J.R."/>
            <person name="Worley K.C."/>
            <person name="Wright R.A."/>
            <person name="Wu W."/>
            <person name="Young L."/>
            <person name="Zhang L."/>
            <person name="Zhang J."/>
            <person name="Zhu Y."/>
            <person name="Muzny D.M."/>
            <person name="Weinstock G."/>
            <person name="Gibbs R.A."/>
        </authorList>
    </citation>
    <scope>NUCLEOTIDE SEQUENCE [LARGE SCALE GENOMIC DNA]</scope>
    <source>
        <strain evidence="7">LSR1</strain>
    </source>
</reference>
<keyword evidence="7" id="KW-1185">Reference proteome</keyword>
<accession>A0A8R2A8Q8</accession>
<evidence type="ECO:0000256" key="1">
    <source>
        <dbReference type="ARBA" id="ARBA00022614"/>
    </source>
</evidence>
<evidence type="ECO:0000313" key="6">
    <source>
        <dbReference type="EnsemblMetazoa" id="XP_001952692.2"/>
    </source>
</evidence>
<keyword evidence="5" id="KW-0732">Signal</keyword>
<dbReference type="PANTHER" id="PTHR45712">
    <property type="entry name" value="AGAP008170-PA"/>
    <property type="match status" value="1"/>
</dbReference>
<organism evidence="6 7">
    <name type="scientific">Acyrthosiphon pisum</name>
    <name type="common">Pea aphid</name>
    <dbReference type="NCBI Taxonomy" id="7029"/>
    <lineage>
        <taxon>Eukaryota</taxon>
        <taxon>Metazoa</taxon>
        <taxon>Ecdysozoa</taxon>
        <taxon>Arthropoda</taxon>
        <taxon>Hexapoda</taxon>
        <taxon>Insecta</taxon>
        <taxon>Pterygota</taxon>
        <taxon>Neoptera</taxon>
        <taxon>Paraneoptera</taxon>
        <taxon>Hemiptera</taxon>
        <taxon>Sternorrhyncha</taxon>
        <taxon>Aphidomorpha</taxon>
        <taxon>Aphidoidea</taxon>
        <taxon>Aphididae</taxon>
        <taxon>Macrosiphini</taxon>
        <taxon>Acyrthosiphon</taxon>
    </lineage>
</organism>
<protein>
    <submittedName>
        <fullName evidence="6">Uncharacterized protein</fullName>
    </submittedName>
</protein>
<dbReference type="InterPro" id="IPR025875">
    <property type="entry name" value="Leu-rich_rpt_4"/>
</dbReference>
<keyword evidence="2" id="KW-0677">Repeat</keyword>
<feature type="transmembrane region" description="Helical" evidence="4">
    <location>
        <begin position="541"/>
        <end position="563"/>
    </location>
</feature>
<dbReference type="SUPFAM" id="SSF52058">
    <property type="entry name" value="L domain-like"/>
    <property type="match status" value="2"/>
</dbReference>
<dbReference type="OrthoDB" id="9229163at2759"/>
<keyword evidence="4" id="KW-1133">Transmembrane helix</keyword>
<dbReference type="PROSITE" id="PS51450">
    <property type="entry name" value="LRR"/>
    <property type="match status" value="2"/>
</dbReference>
<reference evidence="6" key="2">
    <citation type="submission" date="2022-06" db="UniProtKB">
        <authorList>
            <consortium name="EnsemblMetazoa"/>
        </authorList>
    </citation>
    <scope>IDENTIFICATION</scope>
</reference>
<dbReference type="InterPro" id="IPR001611">
    <property type="entry name" value="Leu-rich_rpt"/>
</dbReference>
<dbReference type="InterPro" id="IPR003591">
    <property type="entry name" value="Leu-rich_rpt_typical-subtyp"/>
</dbReference>
<dbReference type="Pfam" id="PF12799">
    <property type="entry name" value="LRR_4"/>
    <property type="match status" value="1"/>
</dbReference>
<keyword evidence="1" id="KW-0433">Leucine-rich repeat</keyword>
<dbReference type="InterPro" id="IPR032675">
    <property type="entry name" value="LRR_dom_sf"/>
</dbReference>
<evidence type="ECO:0000256" key="4">
    <source>
        <dbReference type="SAM" id="Phobius"/>
    </source>
</evidence>
<evidence type="ECO:0000313" key="7">
    <source>
        <dbReference type="Proteomes" id="UP000007819"/>
    </source>
</evidence>
<feature type="chain" id="PRO_5035848022" evidence="5">
    <location>
        <begin position="25"/>
        <end position="685"/>
    </location>
</feature>
<evidence type="ECO:0000256" key="5">
    <source>
        <dbReference type="SAM" id="SignalP"/>
    </source>
</evidence>
<dbReference type="KEGG" id="api:100161188"/>
<evidence type="ECO:0000256" key="3">
    <source>
        <dbReference type="SAM" id="MobiDB-lite"/>
    </source>
</evidence>
<sequence>MEVGFSVKIGLAIILLCLMKTTNPELLDNLLTPKAICPKQCAVCSSIEMLCSGANITDVLNYDMDPQIVNLDFSNMSLNFIPLEVSYMTKCIKLNLSMNNIQHIEKVALENLWNLEDLILSNNSIKDIADINPSELFTNNKNIKFLNLSNNPLFDLGRSNNTVLISESLEILDVSHCRIVTLIGPTVLSGLKKLKYLNLSNNPLKQLDGLWSDSITTLNIRGCILVNLSDDALSGFKNLELLDVSLNDQLFIDNTIQSTSLVTLDISQCSVRIPNLYGMLNLRTVFLNSNRIKRLTAYQFANSTKLINLDISENHVETVDPLAFYGMSSLMFLDLSINFIIEIAWESVMATLPSLESMNLSYNFVSQIGRLKSNSLRRLNLDHCWIHSIPNGAFVQLENFGELILSNNPLQMLLPGSFNSSHMWFLDLSYCRISHLISYEFVNSPNLTEIRLTGNRLVTLKNGTFNKCTKLKYVFLDDNPWTCDCYSADFAYMAVLANRTTKHSPIERAPSCLNPDNVTGMLWHVACVNSPAYARDNRKNFSMAIGVILILCVSGLMAIFVAVHENMKTRQMMRRRRQLDEYGNPDRSGGGAGTAGPDEYFDEYAAAAESARKMSQLPSYDEAVMLPKPPSEPRRSKRHSCTQTDEADVADVVAASAAASPAAGGVYSGVYWLLPPPPGLHVTEL</sequence>
<dbReference type="PANTHER" id="PTHR45712:SF22">
    <property type="entry name" value="INSULIN-LIKE GROWTH FACTOR-BINDING PROTEIN COMPLEX ACID LABILE SUBUNIT"/>
    <property type="match status" value="1"/>
</dbReference>
<evidence type="ECO:0000256" key="2">
    <source>
        <dbReference type="ARBA" id="ARBA00022737"/>
    </source>
</evidence>
<name>A0A8R2A8Q8_ACYPI</name>
<dbReference type="GeneID" id="100161188"/>
<dbReference type="InterPro" id="IPR050333">
    <property type="entry name" value="SLRP"/>
</dbReference>
<dbReference type="EnsemblMetazoa" id="XM_001952657.4">
    <property type="protein sequence ID" value="XP_001952692.2"/>
    <property type="gene ID" value="LOC100161188"/>
</dbReference>
<proteinExistence type="predicted"/>
<dbReference type="RefSeq" id="XP_001952692.2">
    <property type="nucleotide sequence ID" value="XM_001952657.4"/>
</dbReference>
<dbReference type="Pfam" id="PF13855">
    <property type="entry name" value="LRR_8"/>
    <property type="match status" value="2"/>
</dbReference>
<keyword evidence="4" id="KW-0472">Membrane</keyword>
<dbReference type="SMART" id="SM00369">
    <property type="entry name" value="LRR_TYP"/>
    <property type="match status" value="9"/>
</dbReference>
<dbReference type="AlphaFoldDB" id="A0A8R2A8Q8"/>